<accession>A0A7W5H846</accession>
<organism evidence="2 3">
    <name type="scientific">Aporhodopirellula rubra</name>
    <dbReference type="NCBI Taxonomy" id="980271"/>
    <lineage>
        <taxon>Bacteria</taxon>
        <taxon>Pseudomonadati</taxon>
        <taxon>Planctomycetota</taxon>
        <taxon>Planctomycetia</taxon>
        <taxon>Pirellulales</taxon>
        <taxon>Pirellulaceae</taxon>
        <taxon>Aporhodopirellula</taxon>
    </lineage>
</organism>
<protein>
    <submittedName>
        <fullName evidence="2">Uncharacterized protein</fullName>
    </submittedName>
</protein>
<feature type="signal peptide" evidence="1">
    <location>
        <begin position="1"/>
        <end position="24"/>
    </location>
</feature>
<dbReference type="RefSeq" id="WP_144059229.1">
    <property type="nucleotide sequence ID" value="NZ_JACHXU010000020.1"/>
</dbReference>
<gene>
    <name evidence="2" type="ORF">FHS27_004914</name>
</gene>
<evidence type="ECO:0000313" key="2">
    <source>
        <dbReference type="EMBL" id="MBB3209078.1"/>
    </source>
</evidence>
<dbReference type="AlphaFoldDB" id="A0A7W5H846"/>
<comment type="caution">
    <text evidence="2">The sequence shown here is derived from an EMBL/GenBank/DDBJ whole genome shotgun (WGS) entry which is preliminary data.</text>
</comment>
<dbReference type="EMBL" id="JACHXU010000020">
    <property type="protein sequence ID" value="MBB3209078.1"/>
    <property type="molecule type" value="Genomic_DNA"/>
</dbReference>
<reference evidence="2 3" key="1">
    <citation type="submission" date="2020-08" db="EMBL/GenBank/DDBJ databases">
        <title>Genomic Encyclopedia of Type Strains, Phase III (KMG-III): the genomes of soil and plant-associated and newly described type strains.</title>
        <authorList>
            <person name="Whitman W."/>
        </authorList>
    </citation>
    <scope>NUCLEOTIDE SEQUENCE [LARGE SCALE GENOMIC DNA]</scope>
    <source>
        <strain evidence="2 3">CECT 8075</strain>
    </source>
</reference>
<evidence type="ECO:0000256" key="1">
    <source>
        <dbReference type="SAM" id="SignalP"/>
    </source>
</evidence>
<dbReference type="Proteomes" id="UP000536179">
    <property type="component" value="Unassembled WGS sequence"/>
</dbReference>
<keyword evidence="3" id="KW-1185">Reference proteome</keyword>
<name>A0A7W5H846_9BACT</name>
<evidence type="ECO:0000313" key="3">
    <source>
        <dbReference type="Proteomes" id="UP000536179"/>
    </source>
</evidence>
<proteinExistence type="predicted"/>
<sequence>MKPVNFAIVAAFLLVFSSTDVASAASPGWSPVIIATGEYREQIKSLPIEQRPNRPFHFYGNTVRRRHYRGVVTPSPRSIVSPVTSYGTSWLRR</sequence>
<keyword evidence="1" id="KW-0732">Signal</keyword>
<feature type="chain" id="PRO_5031196638" evidence="1">
    <location>
        <begin position="25"/>
        <end position="93"/>
    </location>
</feature>